<dbReference type="InterPro" id="IPR025827">
    <property type="entry name" value="Zn_ribbon_recom_dom"/>
</dbReference>
<organism evidence="2 3">
    <name type="scientific">Desulfofarcimen acetoxidans (strain ATCC 49208 / DSM 771 / KCTC 5769 / VKM B-1644 / 5575)</name>
    <name type="common">Desulfotomaculum acetoxidans</name>
    <dbReference type="NCBI Taxonomy" id="485916"/>
    <lineage>
        <taxon>Bacteria</taxon>
        <taxon>Bacillati</taxon>
        <taxon>Bacillota</taxon>
        <taxon>Clostridia</taxon>
        <taxon>Eubacteriales</taxon>
        <taxon>Peptococcaceae</taxon>
        <taxon>Desulfofarcimen</taxon>
    </lineage>
</organism>
<dbReference type="STRING" id="485916.Dtox_3290"/>
<feature type="domain" description="Recombinase" evidence="1">
    <location>
        <begin position="74"/>
        <end position="219"/>
    </location>
</feature>
<accession>C8W5M4</accession>
<dbReference type="InterPro" id="IPR011109">
    <property type="entry name" value="DNA_bind_recombinase_dom"/>
</dbReference>
<evidence type="ECO:0000259" key="1">
    <source>
        <dbReference type="PROSITE" id="PS51737"/>
    </source>
</evidence>
<dbReference type="GO" id="GO:0000150">
    <property type="term" value="F:DNA strand exchange activity"/>
    <property type="evidence" value="ECO:0007669"/>
    <property type="project" value="InterPro"/>
</dbReference>
<dbReference type="Pfam" id="PF07508">
    <property type="entry name" value="Recombinase"/>
    <property type="match status" value="1"/>
</dbReference>
<dbReference type="eggNOG" id="COG3415">
    <property type="taxonomic scope" value="Bacteria"/>
</dbReference>
<dbReference type="HOGENOM" id="CLU_025318_1_0_9"/>
<dbReference type="PANTHER" id="PTHR30461:SF23">
    <property type="entry name" value="DNA RECOMBINASE-RELATED"/>
    <property type="match status" value="1"/>
</dbReference>
<protein>
    <submittedName>
        <fullName evidence="2">Resolvase domain-containing protein</fullName>
    </submittedName>
</protein>
<dbReference type="Gene3D" id="3.90.1750.20">
    <property type="entry name" value="Putative Large Serine Recombinase, Chain B, Domain 2"/>
    <property type="match status" value="1"/>
</dbReference>
<keyword evidence="3" id="KW-1185">Reference proteome</keyword>
<dbReference type="EMBL" id="CP001720">
    <property type="protein sequence ID" value="ACV64024.1"/>
    <property type="molecule type" value="Genomic_DNA"/>
</dbReference>
<dbReference type="InterPro" id="IPR038109">
    <property type="entry name" value="DNA_bind_recomb_sf"/>
</dbReference>
<dbReference type="AlphaFoldDB" id="C8W5M4"/>
<evidence type="ECO:0000313" key="2">
    <source>
        <dbReference type="EMBL" id="ACV64024.1"/>
    </source>
</evidence>
<name>C8W5M4_DESAS</name>
<sequence length="579" mass="66041">MDVLYVASAGNIGGSGAPSMKSRNPLSRPALRGDVSGAGFKGTMSEAELHFLRDRLLGGKKNKAHKGELRFPLPVGYCHDKNGDIVMDPDEEVRTAVQTVFSLFQSTGSAYGVVKSFAQNGLRFPKRAYGGAWAGKLVWGELNHGRVLGILYNPSYTGTYVFGRYKYRKKLDADGMLSSHVVRLPQEQWEVKIFDHHPGYITWAQYEENLDRLAKNRTNAEVSGPAREGLALLQGLVFCGTCGRRMTVRYTGNGGIEPKYECRRHWENGRAVTCSIIRSELLDQAVEAKIMEALQPARLELALFALDEALLEEDDVEKSWHLSLERAQYEVDRAERQYNLAEPENRLVVRSLESKWNEKLADFKSLQEDYDRHRSNRIWRPTANDREEILALAQNLPSLWMSQTTHIKEKKRIVRILIEDITVISQPRESNITVGIRWRSNYCESINITKPLPITIRRKHKEATVELINGLAQKLTDAQIAQYLNNNGYRTPENRLFTTPSIKWLRYRYQIPGPGKGDGFTVKEVAERFGVSKHVLYYLLDKGLLRGTKFAPGWPWNILVDEDTEKLLSEWVFKSKRIL</sequence>
<dbReference type="Pfam" id="PF13408">
    <property type="entry name" value="Zn_ribbon_recom"/>
    <property type="match status" value="1"/>
</dbReference>
<gene>
    <name evidence="2" type="ordered locus">Dtox_3290</name>
</gene>
<evidence type="ECO:0000313" key="3">
    <source>
        <dbReference type="Proteomes" id="UP000002217"/>
    </source>
</evidence>
<dbReference type="InterPro" id="IPR050639">
    <property type="entry name" value="SSR_resolvase"/>
</dbReference>
<dbReference type="GO" id="GO:0003677">
    <property type="term" value="F:DNA binding"/>
    <property type="evidence" value="ECO:0007669"/>
    <property type="project" value="InterPro"/>
</dbReference>
<dbReference type="PANTHER" id="PTHR30461">
    <property type="entry name" value="DNA-INVERTASE FROM LAMBDOID PROPHAGE"/>
    <property type="match status" value="1"/>
</dbReference>
<dbReference type="Proteomes" id="UP000002217">
    <property type="component" value="Chromosome"/>
</dbReference>
<dbReference type="OrthoDB" id="1094757at2"/>
<reference evidence="2 3" key="1">
    <citation type="journal article" date="2009" name="Stand. Genomic Sci.">
        <title>Complete genome sequence of Desulfotomaculum acetoxidans type strain (5575).</title>
        <authorList>
            <person name="Spring S."/>
            <person name="Lapidus A."/>
            <person name="Schroder M."/>
            <person name="Gleim D."/>
            <person name="Sims D."/>
            <person name="Meincke L."/>
            <person name="Glavina Del Rio T."/>
            <person name="Tice H."/>
            <person name="Copeland A."/>
            <person name="Cheng J.F."/>
            <person name="Lucas S."/>
            <person name="Chen F."/>
            <person name="Nolan M."/>
            <person name="Bruce D."/>
            <person name="Goodwin L."/>
            <person name="Pitluck S."/>
            <person name="Ivanova N."/>
            <person name="Mavromatis K."/>
            <person name="Mikhailova N."/>
            <person name="Pati A."/>
            <person name="Chen A."/>
            <person name="Palaniappan K."/>
            <person name="Land M."/>
            <person name="Hauser L."/>
            <person name="Chang Y.J."/>
            <person name="Jeffries C.D."/>
            <person name="Chain P."/>
            <person name="Saunders E."/>
            <person name="Brettin T."/>
            <person name="Detter J.C."/>
            <person name="Goker M."/>
            <person name="Bristow J."/>
            <person name="Eisen J.A."/>
            <person name="Markowitz V."/>
            <person name="Hugenholtz P."/>
            <person name="Kyrpides N.C."/>
            <person name="Klenk H.P."/>
            <person name="Han C."/>
        </authorList>
    </citation>
    <scope>NUCLEOTIDE SEQUENCE [LARGE SCALE GENOMIC DNA]</scope>
    <source>
        <strain evidence="3">ATCC 49208 / DSM 771 / VKM B-1644</strain>
    </source>
</reference>
<dbReference type="eggNOG" id="COG1961">
    <property type="taxonomic scope" value="Bacteria"/>
</dbReference>
<dbReference type="PROSITE" id="PS51737">
    <property type="entry name" value="RECOMBINASE_DNA_BIND"/>
    <property type="match status" value="1"/>
</dbReference>
<proteinExistence type="predicted"/>
<dbReference type="KEGG" id="dae:Dtox_3290"/>